<accession>A0A5K3ESE7</accession>
<sequence>MCNGNFKSSALRLVETSVSEMLLRGETVWSFHVLIFVSVVC</sequence>
<dbReference type="AlphaFoldDB" id="A0A5K3ESE7"/>
<reference evidence="1" key="1">
    <citation type="submission" date="2019-11" db="UniProtKB">
        <authorList>
            <consortium name="WormBaseParasite"/>
        </authorList>
    </citation>
    <scope>IDENTIFICATION</scope>
</reference>
<dbReference type="WBParaSite" id="MCU_002746-RA">
    <property type="protein sequence ID" value="MCU_002746-RA"/>
    <property type="gene ID" value="MCU_002746"/>
</dbReference>
<protein>
    <submittedName>
        <fullName evidence="1">Uncharacterized protein</fullName>
    </submittedName>
</protein>
<organism evidence="1">
    <name type="scientific">Mesocestoides corti</name>
    <name type="common">Flatworm</name>
    <dbReference type="NCBI Taxonomy" id="53468"/>
    <lineage>
        <taxon>Eukaryota</taxon>
        <taxon>Metazoa</taxon>
        <taxon>Spiralia</taxon>
        <taxon>Lophotrochozoa</taxon>
        <taxon>Platyhelminthes</taxon>
        <taxon>Cestoda</taxon>
        <taxon>Eucestoda</taxon>
        <taxon>Cyclophyllidea</taxon>
        <taxon>Mesocestoididae</taxon>
        <taxon>Mesocestoides</taxon>
    </lineage>
</organism>
<name>A0A5K3ESE7_MESCO</name>
<evidence type="ECO:0000313" key="1">
    <source>
        <dbReference type="WBParaSite" id="MCU_002746-RA"/>
    </source>
</evidence>
<proteinExistence type="predicted"/>